<accession>A0A5C6XBS7</accession>
<evidence type="ECO:0000256" key="1">
    <source>
        <dbReference type="ARBA" id="ARBA00008683"/>
    </source>
</evidence>
<dbReference type="AlphaFoldDB" id="A0A5C6XBS7"/>
<dbReference type="Proteomes" id="UP000321412">
    <property type="component" value="Unassembled WGS sequence"/>
</dbReference>
<dbReference type="OrthoDB" id="9764363at2"/>
<dbReference type="PANTHER" id="PTHR42987:SF7">
    <property type="entry name" value="SIGNAL PEPTIDE PEPTIDASE SPPA-RELATED"/>
    <property type="match status" value="1"/>
</dbReference>
<evidence type="ECO:0000256" key="4">
    <source>
        <dbReference type="ARBA" id="ARBA00022825"/>
    </source>
</evidence>
<dbReference type="InterPro" id="IPR029045">
    <property type="entry name" value="ClpP/crotonase-like_dom_sf"/>
</dbReference>
<keyword evidence="8" id="KW-1185">Reference proteome</keyword>
<sequence length="295" mass="31753">MKKRGIITLVAIFGALFFGLMVFIAVLITAFSPEGFSGPGESIGVVEVEGTIMDAKDTIEDIRRFQKDDNIKAVVVRVNSPGGAVAPSQEIYEAVKDLKEVKPVAISMGATAASGGYYIACGADTIFANNGTLTGSIGVITQFFNVEGIINRVDLEVNTIKSGEFKDSGSPFREFLPQDEAVFAEMVNDIHNQFVEDVAACRELDEATVRRLADGRVYTGRQAKANKLVDEIGTLQDTIDYLAAEVGLEDPPVVYPPEESMSFVQELMSAGVRSTAEAARAEAAPRVQLLYTGPR</sequence>
<dbReference type="InterPro" id="IPR002142">
    <property type="entry name" value="Peptidase_S49"/>
</dbReference>
<feature type="domain" description="Peptidase S49" evidence="6">
    <location>
        <begin position="97"/>
        <end position="248"/>
    </location>
</feature>
<feature type="transmembrane region" description="Helical" evidence="5">
    <location>
        <begin position="7"/>
        <end position="31"/>
    </location>
</feature>
<evidence type="ECO:0000313" key="8">
    <source>
        <dbReference type="Proteomes" id="UP000321412"/>
    </source>
</evidence>
<dbReference type="InterPro" id="IPR047272">
    <property type="entry name" value="S49_SppA_C"/>
</dbReference>
<keyword evidence="2" id="KW-0645">Protease</keyword>
<keyword evidence="5" id="KW-0472">Membrane</keyword>
<dbReference type="GO" id="GO:0008236">
    <property type="term" value="F:serine-type peptidase activity"/>
    <property type="evidence" value="ECO:0007669"/>
    <property type="project" value="UniProtKB-KW"/>
</dbReference>
<gene>
    <name evidence="7" type="primary">sppA</name>
    <name evidence="7" type="ORF">FRC98_02990</name>
</gene>
<evidence type="ECO:0000259" key="6">
    <source>
        <dbReference type="Pfam" id="PF01343"/>
    </source>
</evidence>
<dbReference type="Gene3D" id="6.20.330.10">
    <property type="match status" value="1"/>
</dbReference>
<reference evidence="7 8" key="1">
    <citation type="submission" date="2019-08" db="EMBL/GenBank/DDBJ databases">
        <title>Bradymonadales sp. TMQ4.</title>
        <authorList>
            <person name="Liang Q."/>
        </authorList>
    </citation>
    <scope>NUCLEOTIDE SEQUENCE [LARGE SCALE GENOMIC DNA]</scope>
    <source>
        <strain evidence="7 8">TMQ4</strain>
    </source>
</reference>
<keyword evidence="3" id="KW-0378">Hydrolase</keyword>
<evidence type="ECO:0000313" key="7">
    <source>
        <dbReference type="EMBL" id="TXD39377.1"/>
    </source>
</evidence>
<dbReference type="Gene3D" id="3.90.226.10">
    <property type="entry name" value="2-enoyl-CoA Hydratase, Chain A, domain 1"/>
    <property type="match status" value="1"/>
</dbReference>
<comment type="similarity">
    <text evidence="1">Belongs to the peptidase S49 family.</text>
</comment>
<proteinExistence type="inferred from homology"/>
<protein>
    <submittedName>
        <fullName evidence="7">Signal peptide peptidase SppA</fullName>
    </submittedName>
</protein>
<keyword evidence="5" id="KW-0812">Transmembrane</keyword>
<dbReference type="NCBIfam" id="TIGR00706">
    <property type="entry name" value="SppA_dom"/>
    <property type="match status" value="1"/>
</dbReference>
<dbReference type="EMBL" id="VOSM01000001">
    <property type="protein sequence ID" value="TXD39377.1"/>
    <property type="molecule type" value="Genomic_DNA"/>
</dbReference>
<evidence type="ECO:0000256" key="5">
    <source>
        <dbReference type="SAM" id="Phobius"/>
    </source>
</evidence>
<evidence type="ECO:0000256" key="2">
    <source>
        <dbReference type="ARBA" id="ARBA00022670"/>
    </source>
</evidence>
<keyword evidence="5" id="KW-1133">Transmembrane helix</keyword>
<dbReference type="InterPro" id="IPR004635">
    <property type="entry name" value="Pept_S49_SppA"/>
</dbReference>
<dbReference type="RefSeq" id="WP_146979804.1">
    <property type="nucleotide sequence ID" value="NZ_VOSM01000001.1"/>
</dbReference>
<dbReference type="PANTHER" id="PTHR42987">
    <property type="entry name" value="PEPTIDASE S49"/>
    <property type="match status" value="1"/>
</dbReference>
<dbReference type="GO" id="GO:0006508">
    <property type="term" value="P:proteolysis"/>
    <property type="evidence" value="ECO:0007669"/>
    <property type="project" value="UniProtKB-KW"/>
</dbReference>
<name>A0A5C6XBS7_9DELT</name>
<evidence type="ECO:0000256" key="3">
    <source>
        <dbReference type="ARBA" id="ARBA00022801"/>
    </source>
</evidence>
<keyword evidence="4" id="KW-0720">Serine protease</keyword>
<organism evidence="7 8">
    <name type="scientific">Lujinxingia vulgaris</name>
    <dbReference type="NCBI Taxonomy" id="2600176"/>
    <lineage>
        <taxon>Bacteria</taxon>
        <taxon>Deltaproteobacteria</taxon>
        <taxon>Bradymonadales</taxon>
        <taxon>Lujinxingiaceae</taxon>
        <taxon>Lujinxingia</taxon>
    </lineage>
</organism>
<dbReference type="CDD" id="cd07023">
    <property type="entry name" value="S49_Sppa_N_C"/>
    <property type="match status" value="1"/>
</dbReference>
<dbReference type="SUPFAM" id="SSF52096">
    <property type="entry name" value="ClpP/crotonase"/>
    <property type="match status" value="1"/>
</dbReference>
<comment type="caution">
    <text evidence="7">The sequence shown here is derived from an EMBL/GenBank/DDBJ whole genome shotgun (WGS) entry which is preliminary data.</text>
</comment>
<dbReference type="Pfam" id="PF01343">
    <property type="entry name" value="Peptidase_S49"/>
    <property type="match status" value="1"/>
</dbReference>